<keyword evidence="16" id="KW-0472">Membrane</keyword>
<feature type="region of interest" description="Disordered" evidence="18">
    <location>
        <begin position="280"/>
        <end position="417"/>
    </location>
</feature>
<evidence type="ECO:0000256" key="16">
    <source>
        <dbReference type="ARBA" id="ARBA00023136"/>
    </source>
</evidence>
<proteinExistence type="inferred from homology"/>
<name>A0AAV2IKG9_LYMST</name>
<dbReference type="AlphaFoldDB" id="A0AAV2IKG9"/>
<dbReference type="Proteomes" id="UP001497497">
    <property type="component" value="Unassembled WGS sequence"/>
</dbReference>
<protein>
    <recommendedName>
        <fullName evidence="19">AIG1-type G domain-containing protein</fullName>
    </recommendedName>
</protein>
<feature type="compositionally biased region" description="Basic residues" evidence="18">
    <location>
        <begin position="408"/>
        <end position="417"/>
    </location>
</feature>
<dbReference type="Pfam" id="PF04548">
    <property type="entry name" value="AIG1"/>
    <property type="match status" value="1"/>
</dbReference>
<feature type="compositionally biased region" description="Basic residues" evidence="18">
    <location>
        <begin position="280"/>
        <end position="305"/>
    </location>
</feature>
<comment type="subcellular location">
    <subcellularLocation>
        <location evidence="2">Membrane</location>
        <topology evidence="2">Single-pass membrane protein</topology>
    </subcellularLocation>
    <subcellularLocation>
        <location evidence="17">Plastid</location>
        <location evidence="17">Chloroplast outer membrane</location>
    </subcellularLocation>
</comment>
<evidence type="ECO:0000256" key="4">
    <source>
        <dbReference type="ARBA" id="ARBA00022448"/>
    </source>
</evidence>
<feature type="domain" description="AIG1-type G" evidence="19">
    <location>
        <begin position="2"/>
        <end position="216"/>
    </location>
</feature>
<dbReference type="GO" id="GO:0016020">
    <property type="term" value="C:membrane"/>
    <property type="evidence" value="ECO:0007669"/>
    <property type="project" value="UniProtKB-SubCell"/>
</dbReference>
<dbReference type="GO" id="GO:0005525">
    <property type="term" value="F:GTP binding"/>
    <property type="evidence" value="ECO:0007669"/>
    <property type="project" value="UniProtKB-KW"/>
</dbReference>
<evidence type="ECO:0000256" key="18">
    <source>
        <dbReference type="SAM" id="MobiDB-lite"/>
    </source>
</evidence>
<dbReference type="PANTHER" id="PTHR10903:SF135">
    <property type="entry name" value="TRANSLOCASE OF CHLOROPLAST 120, CHLOROPLASTIC-RELATED"/>
    <property type="match status" value="1"/>
</dbReference>
<keyword evidence="9" id="KW-0547">Nucleotide-binding</keyword>
<evidence type="ECO:0000256" key="6">
    <source>
        <dbReference type="ARBA" id="ARBA00022640"/>
    </source>
</evidence>
<dbReference type="GO" id="GO:0015031">
    <property type="term" value="P:protein transport"/>
    <property type="evidence" value="ECO:0007669"/>
    <property type="project" value="UniProtKB-KW"/>
</dbReference>
<dbReference type="GO" id="GO:0046872">
    <property type="term" value="F:metal ion binding"/>
    <property type="evidence" value="ECO:0007669"/>
    <property type="project" value="UniProtKB-KW"/>
</dbReference>
<keyword evidence="11" id="KW-1002">Plastid outer membrane</keyword>
<evidence type="ECO:0000256" key="12">
    <source>
        <dbReference type="ARBA" id="ARBA00022842"/>
    </source>
</evidence>
<dbReference type="InterPro" id="IPR045058">
    <property type="entry name" value="GIMA/IAN/Toc"/>
</dbReference>
<dbReference type="Gene3D" id="3.40.50.300">
    <property type="entry name" value="P-loop containing nucleotide triphosphate hydrolases"/>
    <property type="match status" value="1"/>
</dbReference>
<sequence>MPDTYNLLLVGRTGNGKSSTGNKILDTPVFSIHGAHDNTGNKVIQKHNKEIFGKHIQVFDGTGIGDNGEGGIGDPSLIPSIEQRVFTDQHIRLTAIILVLKFGVRFTRQEKESVEHVKFLFGDDVFRTCGVIVMTYGDNFKKEQGETFETWCESQSGDFKQLFEECGGRCRLFNNREKNTDQVEELLRLISDSDLQVYTHEDFNTIRQERLLKAFERTIHRGRETLKEVKKLHTNERKEAAKKFMEELTLTKGHLERSNIPETQKTALFNDINYLMKKTKRETHRHKKLHKFIWKRNRDRNRGRKQRTETEDGIRGTEAEDGTRGRNQRNRKKRTESERRKQRTEPEDGNRGTETEDGTRGRKQRTESEGRKQRTEPEDGNRGTETEDGTRGRKQRTESDEGEEKKRTRESRKRRKY</sequence>
<evidence type="ECO:0000256" key="3">
    <source>
        <dbReference type="ARBA" id="ARBA00008535"/>
    </source>
</evidence>
<reference evidence="20 21" key="1">
    <citation type="submission" date="2024-04" db="EMBL/GenBank/DDBJ databases">
        <authorList>
            <consortium name="Genoscope - CEA"/>
            <person name="William W."/>
        </authorList>
    </citation>
    <scope>NUCLEOTIDE SEQUENCE [LARGE SCALE GENOMIC DNA]</scope>
</reference>
<keyword evidence="12" id="KW-0460">Magnesium</keyword>
<dbReference type="SUPFAM" id="SSF52540">
    <property type="entry name" value="P-loop containing nucleoside triphosphate hydrolases"/>
    <property type="match status" value="1"/>
</dbReference>
<dbReference type="GO" id="GO:0016787">
    <property type="term" value="F:hydrolase activity"/>
    <property type="evidence" value="ECO:0007669"/>
    <property type="project" value="UniProtKB-KW"/>
</dbReference>
<keyword evidence="21" id="KW-1185">Reference proteome</keyword>
<evidence type="ECO:0000313" key="21">
    <source>
        <dbReference type="Proteomes" id="UP001497497"/>
    </source>
</evidence>
<dbReference type="PROSITE" id="PS51720">
    <property type="entry name" value="G_AIG1"/>
    <property type="match status" value="1"/>
</dbReference>
<keyword evidence="4" id="KW-0813">Transport</keyword>
<evidence type="ECO:0000259" key="19">
    <source>
        <dbReference type="PROSITE" id="PS51720"/>
    </source>
</evidence>
<evidence type="ECO:0000256" key="8">
    <source>
        <dbReference type="ARBA" id="ARBA00022723"/>
    </source>
</evidence>
<feature type="compositionally biased region" description="Basic and acidic residues" evidence="18">
    <location>
        <begin position="306"/>
        <end position="324"/>
    </location>
</feature>
<keyword evidence="14" id="KW-1133">Transmembrane helix</keyword>
<keyword evidence="8" id="KW-0479">Metal-binding</keyword>
<evidence type="ECO:0000256" key="10">
    <source>
        <dbReference type="ARBA" id="ARBA00022801"/>
    </source>
</evidence>
<gene>
    <name evidence="20" type="ORF">GSLYS_00019677001</name>
</gene>
<keyword evidence="7" id="KW-0812">Transmembrane</keyword>
<evidence type="ECO:0000256" key="5">
    <source>
        <dbReference type="ARBA" id="ARBA00022528"/>
    </source>
</evidence>
<keyword evidence="6" id="KW-0934">Plastid</keyword>
<comment type="caution">
    <text evidence="20">The sequence shown here is derived from an EMBL/GenBank/DDBJ whole genome shotgun (WGS) entry which is preliminary data.</text>
</comment>
<evidence type="ECO:0000256" key="7">
    <source>
        <dbReference type="ARBA" id="ARBA00022692"/>
    </source>
</evidence>
<comment type="cofactor">
    <cofactor evidence="1">
        <name>Mg(2+)</name>
        <dbReference type="ChEBI" id="CHEBI:18420"/>
    </cofactor>
</comment>
<evidence type="ECO:0000256" key="9">
    <source>
        <dbReference type="ARBA" id="ARBA00022741"/>
    </source>
</evidence>
<evidence type="ECO:0000256" key="17">
    <source>
        <dbReference type="ARBA" id="ARBA00024013"/>
    </source>
</evidence>
<organism evidence="20 21">
    <name type="scientific">Lymnaea stagnalis</name>
    <name type="common">Great pond snail</name>
    <name type="synonym">Helix stagnalis</name>
    <dbReference type="NCBI Taxonomy" id="6523"/>
    <lineage>
        <taxon>Eukaryota</taxon>
        <taxon>Metazoa</taxon>
        <taxon>Spiralia</taxon>
        <taxon>Lophotrochozoa</taxon>
        <taxon>Mollusca</taxon>
        <taxon>Gastropoda</taxon>
        <taxon>Heterobranchia</taxon>
        <taxon>Euthyneura</taxon>
        <taxon>Panpulmonata</taxon>
        <taxon>Hygrophila</taxon>
        <taxon>Lymnaeoidea</taxon>
        <taxon>Lymnaeidae</taxon>
        <taxon>Lymnaea</taxon>
    </lineage>
</organism>
<dbReference type="InterPro" id="IPR027417">
    <property type="entry name" value="P-loop_NTPase"/>
</dbReference>
<accession>A0AAV2IKG9</accession>
<evidence type="ECO:0000313" key="20">
    <source>
        <dbReference type="EMBL" id="CAL1546300.1"/>
    </source>
</evidence>
<dbReference type="PANTHER" id="PTHR10903">
    <property type="entry name" value="GTPASE, IMAP FAMILY MEMBER-RELATED"/>
    <property type="match status" value="1"/>
</dbReference>
<dbReference type="InterPro" id="IPR006703">
    <property type="entry name" value="G_AIG1"/>
</dbReference>
<evidence type="ECO:0000256" key="15">
    <source>
        <dbReference type="ARBA" id="ARBA00023134"/>
    </source>
</evidence>
<keyword evidence="15" id="KW-0342">GTP-binding</keyword>
<keyword evidence="10" id="KW-0378">Hydrolase</keyword>
<keyword evidence="13" id="KW-0653">Protein transport</keyword>
<evidence type="ECO:0000256" key="1">
    <source>
        <dbReference type="ARBA" id="ARBA00001946"/>
    </source>
</evidence>
<evidence type="ECO:0000256" key="11">
    <source>
        <dbReference type="ARBA" id="ARBA00022805"/>
    </source>
</evidence>
<keyword evidence="5" id="KW-0150">Chloroplast</keyword>
<evidence type="ECO:0000256" key="2">
    <source>
        <dbReference type="ARBA" id="ARBA00004167"/>
    </source>
</evidence>
<evidence type="ECO:0000256" key="14">
    <source>
        <dbReference type="ARBA" id="ARBA00022989"/>
    </source>
</evidence>
<feature type="compositionally biased region" description="Basic and acidic residues" evidence="18">
    <location>
        <begin position="335"/>
        <end position="407"/>
    </location>
</feature>
<dbReference type="EMBL" id="CAXITT010000797">
    <property type="protein sequence ID" value="CAL1546300.1"/>
    <property type="molecule type" value="Genomic_DNA"/>
</dbReference>
<evidence type="ECO:0000256" key="13">
    <source>
        <dbReference type="ARBA" id="ARBA00022927"/>
    </source>
</evidence>
<comment type="similarity">
    <text evidence="3">Belongs to the TRAFAC class TrmE-Era-EngA-EngB-Septin-like GTPase superfamily. AIG1/Toc34/Toc159-like paraseptin GTPase family. IAN subfamily.</text>
</comment>